<comment type="similarity">
    <text evidence="3">Belongs to the EROs family.</text>
</comment>
<dbReference type="GO" id="GO:0016972">
    <property type="term" value="F:thiol oxidase activity"/>
    <property type="evidence" value="ECO:0007669"/>
    <property type="project" value="InterPro"/>
</dbReference>
<keyword evidence="14" id="KW-0325">Glycoprotein</keyword>
<evidence type="ECO:0000256" key="12">
    <source>
        <dbReference type="ARBA" id="ARBA00023136"/>
    </source>
</evidence>
<keyword evidence="12" id="KW-0472">Membrane</keyword>
<comment type="subcellular location">
    <subcellularLocation>
        <location evidence="2">Endoplasmic reticulum membrane</location>
        <topology evidence="2">Peripheral membrane protein</topology>
        <orientation evidence="2">Lumenal side</orientation>
    </subcellularLocation>
</comment>
<keyword evidence="15" id="KW-0676">Redox-active center</keyword>
<reference evidence="17" key="1">
    <citation type="submission" date="2020-11" db="EMBL/GenBank/DDBJ databases">
        <authorList>
            <consortium name="DOE Joint Genome Institute"/>
            <person name="Ahrendt S."/>
            <person name="Riley R."/>
            <person name="Andreopoulos W."/>
            <person name="Labutti K."/>
            <person name="Pangilinan J."/>
            <person name="Ruiz-Duenas F.J."/>
            <person name="Barrasa J.M."/>
            <person name="Sanchez-Garcia M."/>
            <person name="Camarero S."/>
            <person name="Miyauchi S."/>
            <person name="Serrano A."/>
            <person name="Linde D."/>
            <person name="Babiker R."/>
            <person name="Drula E."/>
            <person name="Ayuso-Fernandez I."/>
            <person name="Pacheco R."/>
            <person name="Padilla G."/>
            <person name="Ferreira P."/>
            <person name="Barriuso J."/>
            <person name="Kellner H."/>
            <person name="Castanera R."/>
            <person name="Alfaro M."/>
            <person name="Ramirez L."/>
            <person name="Pisabarro A.G."/>
            <person name="Kuo A."/>
            <person name="Tritt A."/>
            <person name="Lipzen A."/>
            <person name="He G."/>
            <person name="Yan M."/>
            <person name="Ng V."/>
            <person name="Cullen D."/>
            <person name="Martin F."/>
            <person name="Rosso M.-N."/>
            <person name="Henrissat B."/>
            <person name="Hibbett D."/>
            <person name="Martinez A.T."/>
            <person name="Grigoriev I.V."/>
        </authorList>
    </citation>
    <scope>NUCLEOTIDE SEQUENCE</scope>
    <source>
        <strain evidence="17">CIRM-BRFM 674</strain>
    </source>
</reference>
<evidence type="ECO:0000256" key="11">
    <source>
        <dbReference type="ARBA" id="ARBA00023002"/>
    </source>
</evidence>
<dbReference type="SUPFAM" id="SSF110019">
    <property type="entry name" value="ERO1-like"/>
    <property type="match status" value="1"/>
</dbReference>
<name>A0A9P5Z8G0_9AGAR</name>
<evidence type="ECO:0000256" key="14">
    <source>
        <dbReference type="ARBA" id="ARBA00023180"/>
    </source>
</evidence>
<protein>
    <submittedName>
        <fullName evidence="17">Endoplasmic oxidoreductin</fullName>
    </submittedName>
</protein>
<evidence type="ECO:0000256" key="10">
    <source>
        <dbReference type="ARBA" id="ARBA00022982"/>
    </source>
</evidence>
<keyword evidence="8" id="KW-0256">Endoplasmic reticulum</keyword>
<evidence type="ECO:0000256" key="7">
    <source>
        <dbReference type="ARBA" id="ARBA00022729"/>
    </source>
</evidence>
<keyword evidence="10" id="KW-0249">Electron transport</keyword>
<keyword evidence="5" id="KW-0813">Transport</keyword>
<keyword evidence="7 16" id="KW-0732">Signal</keyword>
<dbReference type="InterPro" id="IPR007266">
    <property type="entry name" value="Ero1"/>
</dbReference>
<evidence type="ECO:0000256" key="3">
    <source>
        <dbReference type="ARBA" id="ARBA00008277"/>
    </source>
</evidence>
<evidence type="ECO:0000256" key="5">
    <source>
        <dbReference type="ARBA" id="ARBA00022448"/>
    </source>
</evidence>
<feature type="signal peptide" evidence="16">
    <location>
        <begin position="1"/>
        <end position="23"/>
    </location>
</feature>
<evidence type="ECO:0000256" key="8">
    <source>
        <dbReference type="ARBA" id="ARBA00022824"/>
    </source>
</evidence>
<evidence type="ECO:0000256" key="2">
    <source>
        <dbReference type="ARBA" id="ARBA00004367"/>
    </source>
</evidence>
<comment type="caution">
    <text evidence="17">The sequence shown here is derived from an EMBL/GenBank/DDBJ whole genome shotgun (WGS) entry which is preliminary data.</text>
</comment>
<dbReference type="InterPro" id="IPR037192">
    <property type="entry name" value="ERO1-like_sf"/>
</dbReference>
<dbReference type="PANTHER" id="PTHR12613">
    <property type="entry name" value="ERO1-RELATED"/>
    <property type="match status" value="1"/>
</dbReference>
<dbReference type="Proteomes" id="UP000807469">
    <property type="component" value="Unassembled WGS sequence"/>
</dbReference>
<comment type="cofactor">
    <cofactor evidence="1">
        <name>FAD</name>
        <dbReference type="ChEBI" id="CHEBI:57692"/>
    </cofactor>
</comment>
<dbReference type="GO" id="GO:0015035">
    <property type="term" value="F:protein-disulfide reductase activity"/>
    <property type="evidence" value="ECO:0007669"/>
    <property type="project" value="InterPro"/>
</dbReference>
<evidence type="ECO:0000256" key="15">
    <source>
        <dbReference type="ARBA" id="ARBA00023284"/>
    </source>
</evidence>
<evidence type="ECO:0000256" key="4">
    <source>
        <dbReference type="ARBA" id="ARBA00011802"/>
    </source>
</evidence>
<proteinExistence type="inferred from homology"/>
<dbReference type="GO" id="GO:0034975">
    <property type="term" value="P:protein folding in endoplasmic reticulum"/>
    <property type="evidence" value="ECO:0007669"/>
    <property type="project" value="InterPro"/>
</dbReference>
<keyword evidence="9" id="KW-0274">FAD</keyword>
<evidence type="ECO:0000256" key="9">
    <source>
        <dbReference type="ARBA" id="ARBA00022827"/>
    </source>
</evidence>
<dbReference type="PANTHER" id="PTHR12613:SF0">
    <property type="entry name" value="ERO1-LIKE PROTEIN"/>
    <property type="match status" value="1"/>
</dbReference>
<keyword evidence="6" id="KW-0285">Flavoprotein</keyword>
<organism evidence="17 18">
    <name type="scientific">Pholiota conissans</name>
    <dbReference type="NCBI Taxonomy" id="109636"/>
    <lineage>
        <taxon>Eukaryota</taxon>
        <taxon>Fungi</taxon>
        <taxon>Dikarya</taxon>
        <taxon>Basidiomycota</taxon>
        <taxon>Agaricomycotina</taxon>
        <taxon>Agaricomycetes</taxon>
        <taxon>Agaricomycetidae</taxon>
        <taxon>Agaricales</taxon>
        <taxon>Agaricineae</taxon>
        <taxon>Strophariaceae</taxon>
        <taxon>Pholiota</taxon>
    </lineage>
</organism>
<feature type="chain" id="PRO_5040380059" evidence="16">
    <location>
        <begin position="24"/>
        <end position="535"/>
    </location>
</feature>
<dbReference type="GO" id="GO:0005789">
    <property type="term" value="C:endoplasmic reticulum membrane"/>
    <property type="evidence" value="ECO:0007669"/>
    <property type="project" value="UniProtKB-SubCell"/>
</dbReference>
<dbReference type="AlphaFoldDB" id="A0A9P5Z8G0"/>
<dbReference type="OrthoDB" id="269384at2759"/>
<evidence type="ECO:0000313" key="17">
    <source>
        <dbReference type="EMBL" id="KAF9482120.1"/>
    </source>
</evidence>
<gene>
    <name evidence="17" type="ORF">BDN70DRAFT_875407</name>
</gene>
<evidence type="ECO:0000256" key="6">
    <source>
        <dbReference type="ARBA" id="ARBA00022630"/>
    </source>
</evidence>
<accession>A0A9P5Z8G0</accession>
<comment type="subunit">
    <text evidence="4">May function both as a monomer and a homodimer.</text>
</comment>
<dbReference type="GO" id="GO:0071949">
    <property type="term" value="F:FAD binding"/>
    <property type="evidence" value="ECO:0007669"/>
    <property type="project" value="InterPro"/>
</dbReference>
<keyword evidence="18" id="KW-1185">Reference proteome</keyword>
<dbReference type="EMBL" id="MU155169">
    <property type="protein sequence ID" value="KAF9482120.1"/>
    <property type="molecule type" value="Genomic_DNA"/>
</dbReference>
<evidence type="ECO:0000256" key="16">
    <source>
        <dbReference type="SAM" id="SignalP"/>
    </source>
</evidence>
<evidence type="ECO:0000256" key="13">
    <source>
        <dbReference type="ARBA" id="ARBA00023157"/>
    </source>
</evidence>
<sequence length="535" mass="60523">MKSLSTRPLLLAWFTTLLSSTHAQDSFLSETLVRKGQVQNVLGHQPVKHASCHNLTGPIETTMCDYETIESVNDELFSNLSELVEKPFFRFFQVDLYRECPFWPDDGSCNDPGCAITSVDESDVPEQWRAKALSEVDPSSIDKRHSLPGCYYRDSDFCFLDDNTEGEYFDLRLIPERYTGYSGKDAQRVWRSIYEENCFGLSELNLMTGKSPAPVSLPDTMIEALHEDDLDSDPQCLEKRVYYKVVSGLHASISTHICHEWLNQTSGQWEPNLNCFIDRVASHPERLQYIYFNTILLLRSVARLGPYLSAFDYCSSGKHEDDAQTLQTMKKVIDIAKDAGAFDETILFRGENANVLKEEFKTHFRNVTRIMDCVGCDKCRLWGKVQTTGIATALKILFELDEKALDPYANSDLLHRSEVVALINTLYRFSESLAAVDDFRRIWRKLDAADTDKIATEVEKSTSPHAKVSSPVNEEYPANYFNAACAHSVSLFNHCKITIQNNVTPAITALERAFTTLCSAFRLSGKENGPIHGEL</sequence>
<keyword evidence="13" id="KW-1015">Disulfide bond</keyword>
<evidence type="ECO:0000256" key="1">
    <source>
        <dbReference type="ARBA" id="ARBA00001974"/>
    </source>
</evidence>
<keyword evidence="11" id="KW-0560">Oxidoreductase</keyword>
<evidence type="ECO:0000313" key="18">
    <source>
        <dbReference type="Proteomes" id="UP000807469"/>
    </source>
</evidence>
<dbReference type="Pfam" id="PF04137">
    <property type="entry name" value="ERO1"/>
    <property type="match status" value="1"/>
</dbReference>